<reference evidence="3" key="1">
    <citation type="journal article" date="2019" name="Int. J. Syst. Evol. Microbiol.">
        <title>The Global Catalogue of Microorganisms (GCM) 10K type strain sequencing project: providing services to taxonomists for standard genome sequencing and annotation.</title>
        <authorList>
            <consortium name="The Broad Institute Genomics Platform"/>
            <consortium name="The Broad Institute Genome Sequencing Center for Infectious Disease"/>
            <person name="Wu L."/>
            <person name="Ma J."/>
        </authorList>
    </citation>
    <scope>NUCLEOTIDE SEQUENCE [LARGE SCALE GENOMIC DNA]</scope>
    <source>
        <strain evidence="3">CGMCC 4.7241</strain>
    </source>
</reference>
<evidence type="ECO:0000313" key="2">
    <source>
        <dbReference type="EMBL" id="MFC3759885.1"/>
    </source>
</evidence>
<feature type="domain" description="HTH cro/C1-type" evidence="1">
    <location>
        <begin position="33"/>
        <end position="80"/>
    </location>
</feature>
<evidence type="ECO:0000259" key="1">
    <source>
        <dbReference type="PROSITE" id="PS50943"/>
    </source>
</evidence>
<dbReference type="InterPro" id="IPR010982">
    <property type="entry name" value="Lambda_DNA-bd_dom_sf"/>
</dbReference>
<gene>
    <name evidence="2" type="ORF">ACFOUW_03480</name>
</gene>
<dbReference type="InterPro" id="IPR001387">
    <property type="entry name" value="Cro/C1-type_HTH"/>
</dbReference>
<dbReference type="PROSITE" id="PS50943">
    <property type="entry name" value="HTH_CROC1"/>
    <property type="match status" value="1"/>
</dbReference>
<dbReference type="Pfam" id="PF17765">
    <property type="entry name" value="MLTR_LBD"/>
    <property type="match status" value="1"/>
</dbReference>
<comment type="caution">
    <text evidence="2">The sequence shown here is derived from an EMBL/GenBank/DDBJ whole genome shotgun (WGS) entry which is preliminary data.</text>
</comment>
<dbReference type="PANTHER" id="PTHR35010">
    <property type="entry name" value="BLL4672 PROTEIN-RELATED"/>
    <property type="match status" value="1"/>
</dbReference>
<dbReference type="PANTHER" id="PTHR35010:SF2">
    <property type="entry name" value="BLL4672 PROTEIN"/>
    <property type="match status" value="1"/>
</dbReference>
<dbReference type="InterPro" id="IPR041413">
    <property type="entry name" value="MLTR_LBD"/>
</dbReference>
<protein>
    <submittedName>
        <fullName evidence="2">Helix-turn-helix transcriptional regulator</fullName>
    </submittedName>
</protein>
<dbReference type="RefSeq" id="WP_205120280.1">
    <property type="nucleotide sequence ID" value="NZ_JAFBCM010000001.1"/>
</dbReference>
<dbReference type="Proteomes" id="UP001595699">
    <property type="component" value="Unassembled WGS sequence"/>
</dbReference>
<dbReference type="Gene3D" id="1.10.260.40">
    <property type="entry name" value="lambda repressor-like DNA-binding domains"/>
    <property type="match status" value="1"/>
</dbReference>
<organism evidence="2 3">
    <name type="scientific">Tenggerimyces flavus</name>
    <dbReference type="NCBI Taxonomy" id="1708749"/>
    <lineage>
        <taxon>Bacteria</taxon>
        <taxon>Bacillati</taxon>
        <taxon>Actinomycetota</taxon>
        <taxon>Actinomycetes</taxon>
        <taxon>Propionibacteriales</taxon>
        <taxon>Nocardioidaceae</taxon>
        <taxon>Tenggerimyces</taxon>
    </lineage>
</organism>
<proteinExistence type="predicted"/>
<dbReference type="EMBL" id="JBHRZH010000004">
    <property type="protein sequence ID" value="MFC3759885.1"/>
    <property type="molecule type" value="Genomic_DNA"/>
</dbReference>
<dbReference type="Gene3D" id="3.30.450.180">
    <property type="match status" value="1"/>
</dbReference>
<evidence type="ECO:0000313" key="3">
    <source>
        <dbReference type="Proteomes" id="UP001595699"/>
    </source>
</evidence>
<sequence>MSELGRFLRTRRERVRPADVGLPAGPGVRRTPGLRREELATLAGVSIDYYTRLERGKETHPSDAVLGALARVLRLDGPEAEHLRALADAATRGPAPKHHWSSRTVRPSTMLLLESVRPNPAYVVNKINDLLAWNPGGIALFPGIEEWPRERRNLIRYVFLHPHARTLWVNWEDLVTGSVAGMRALAGAEPDAPDLTALVGELVMKSEEFAQLWSQYDVRPRTAGEKKFQHPVVGRMTLAYESLQLTGTDGLRMVAYLADPGTPDHDAMVLLDLASTPSAASPPDRESTP</sequence>
<dbReference type="SUPFAM" id="SSF47413">
    <property type="entry name" value="lambda repressor-like DNA-binding domains"/>
    <property type="match status" value="1"/>
</dbReference>
<accession>A0ABV7Y889</accession>
<dbReference type="Pfam" id="PF13560">
    <property type="entry name" value="HTH_31"/>
    <property type="match status" value="1"/>
</dbReference>
<dbReference type="CDD" id="cd00093">
    <property type="entry name" value="HTH_XRE"/>
    <property type="match status" value="1"/>
</dbReference>
<name>A0ABV7Y889_9ACTN</name>
<dbReference type="SMART" id="SM00530">
    <property type="entry name" value="HTH_XRE"/>
    <property type="match status" value="1"/>
</dbReference>
<keyword evidence="3" id="KW-1185">Reference proteome</keyword>